<dbReference type="InterPro" id="IPR037873">
    <property type="entry name" value="BamE-like"/>
</dbReference>
<dbReference type="AlphaFoldDB" id="A0A9D1DBX2"/>
<reference evidence="5" key="2">
    <citation type="journal article" date="2021" name="PeerJ">
        <title>Extensive microbial diversity within the chicken gut microbiome revealed by metagenomics and culture.</title>
        <authorList>
            <person name="Gilroy R."/>
            <person name="Ravi A."/>
            <person name="Getino M."/>
            <person name="Pursley I."/>
            <person name="Horton D.L."/>
            <person name="Alikhan N.F."/>
            <person name="Baker D."/>
            <person name="Gharbi K."/>
            <person name="Hall N."/>
            <person name="Watson M."/>
            <person name="Adriaenssens E.M."/>
            <person name="Foster-Nyarko E."/>
            <person name="Jarju S."/>
            <person name="Secka A."/>
            <person name="Antonio M."/>
            <person name="Oren A."/>
            <person name="Chaudhuri R.R."/>
            <person name="La Ragione R."/>
            <person name="Hildebrand F."/>
            <person name="Pallen M.J."/>
        </authorList>
    </citation>
    <scope>NUCLEOTIDE SEQUENCE</scope>
    <source>
        <strain evidence="5">CHK184-25365</strain>
    </source>
</reference>
<feature type="domain" description="Rubredoxin-like" evidence="4">
    <location>
        <begin position="3"/>
        <end position="35"/>
    </location>
</feature>
<dbReference type="CDD" id="cd00350">
    <property type="entry name" value="rubredoxin_like"/>
    <property type="match status" value="1"/>
</dbReference>
<keyword evidence="3" id="KW-0472">Membrane</keyword>
<reference evidence="5" key="1">
    <citation type="submission" date="2020-10" db="EMBL/GenBank/DDBJ databases">
        <authorList>
            <person name="Gilroy R."/>
        </authorList>
    </citation>
    <scope>NUCLEOTIDE SEQUENCE</scope>
    <source>
        <strain evidence="5">CHK184-25365</strain>
    </source>
</reference>
<dbReference type="GO" id="GO:0005506">
    <property type="term" value="F:iron ion binding"/>
    <property type="evidence" value="ECO:0007669"/>
    <property type="project" value="InterPro"/>
</dbReference>
<name>A0A9D1DBX2_9FIRM</name>
<protein>
    <recommendedName>
        <fullName evidence="4">Rubredoxin-like domain-containing protein</fullName>
    </recommendedName>
</protein>
<dbReference type="Gene3D" id="3.30.1450.10">
    <property type="match status" value="1"/>
</dbReference>
<dbReference type="EMBL" id="DVGY01000019">
    <property type="protein sequence ID" value="HIR40351.1"/>
    <property type="molecule type" value="Genomic_DNA"/>
</dbReference>
<dbReference type="InterPro" id="IPR024934">
    <property type="entry name" value="Rubredoxin-like_dom"/>
</dbReference>
<evidence type="ECO:0000256" key="2">
    <source>
        <dbReference type="SAM" id="MobiDB-lite"/>
    </source>
</evidence>
<evidence type="ECO:0000313" key="5">
    <source>
        <dbReference type="EMBL" id="HIR40351.1"/>
    </source>
</evidence>
<organism evidence="5 6">
    <name type="scientific">Candidatus Egerieicola pullicola</name>
    <dbReference type="NCBI Taxonomy" id="2840775"/>
    <lineage>
        <taxon>Bacteria</taxon>
        <taxon>Bacillati</taxon>
        <taxon>Bacillota</taxon>
        <taxon>Clostridia</taxon>
        <taxon>Eubacteriales</taxon>
        <taxon>Oscillospiraceae</taxon>
        <taxon>Oscillospiraceae incertae sedis</taxon>
        <taxon>Candidatus Egerieicola</taxon>
    </lineage>
</organism>
<feature type="compositionally biased region" description="Low complexity" evidence="2">
    <location>
        <begin position="81"/>
        <end position="99"/>
    </location>
</feature>
<evidence type="ECO:0000256" key="1">
    <source>
        <dbReference type="ARBA" id="ARBA00022729"/>
    </source>
</evidence>
<keyword evidence="1" id="KW-0732">Signal</keyword>
<evidence type="ECO:0000256" key="3">
    <source>
        <dbReference type="SAM" id="Phobius"/>
    </source>
</evidence>
<feature type="region of interest" description="Disordered" evidence="2">
    <location>
        <begin position="12"/>
        <end position="136"/>
    </location>
</feature>
<keyword evidence="3" id="KW-1133">Transmembrane helix</keyword>
<dbReference type="PROSITE" id="PS50903">
    <property type="entry name" value="RUBREDOXIN_LIKE"/>
    <property type="match status" value="1"/>
</dbReference>
<evidence type="ECO:0000259" key="4">
    <source>
        <dbReference type="PROSITE" id="PS50903"/>
    </source>
</evidence>
<feature type="transmembrane region" description="Helical" evidence="3">
    <location>
        <begin position="142"/>
        <end position="163"/>
    </location>
</feature>
<gene>
    <name evidence="5" type="ORF">IAB36_00775</name>
</gene>
<comment type="caution">
    <text evidence="5">The sequence shown here is derived from an EMBL/GenBank/DDBJ whole genome shotgun (WGS) entry which is preliminary data.</text>
</comment>
<keyword evidence="3" id="KW-0812">Transmembrane</keyword>
<sequence length="276" mass="30007">MKQCSICGYLFEPENSQSPRCPRCGANPDESSLSENSQQPSFPSPQEPEKAASTEEETAVQSDPAMIQEAEKPKDLSEEITPSLSPQPEESSTQESLPTDSCSPDQAPKLQNDPPLSSPAAEAVHPSPNPPRKRKRRKGMRLRILIFVLLLCLVAICSFLLGMGQQSWFAQQEATPSATEIQHSDNEYYDPQGVSPEEFARLELGMTYAQISGIIGGDAYETTVPDVSGSYSAAWQGQEDPQAVLTVRFVNGQAVDLQQNGLDGTQSQESESSQAQ</sequence>
<evidence type="ECO:0000313" key="6">
    <source>
        <dbReference type="Proteomes" id="UP000886749"/>
    </source>
</evidence>
<accession>A0A9D1DBX2</accession>
<dbReference type="Proteomes" id="UP000886749">
    <property type="component" value="Unassembled WGS sequence"/>
</dbReference>
<proteinExistence type="predicted"/>